<dbReference type="NCBIfam" id="TIGR00479">
    <property type="entry name" value="rumA"/>
    <property type="match status" value="1"/>
</dbReference>
<dbReference type="InterPro" id="IPR030390">
    <property type="entry name" value="MeTrfase_TrmA_AS"/>
</dbReference>
<comment type="similarity">
    <text evidence="4">Belongs to the class I-like SAM-binding methyltransferase superfamily. RNA M5U methyltransferase family.</text>
</comment>
<accession>A0A4R1R5D7</accession>
<dbReference type="PROSITE" id="PS01230">
    <property type="entry name" value="TRMA_1"/>
    <property type="match status" value="1"/>
</dbReference>
<dbReference type="Pfam" id="PF05958">
    <property type="entry name" value="tRNA_U5-meth_tr"/>
    <property type="match status" value="1"/>
</dbReference>
<dbReference type="SUPFAM" id="SSF53335">
    <property type="entry name" value="S-adenosyl-L-methionine-dependent methyltransferases"/>
    <property type="match status" value="1"/>
</dbReference>
<dbReference type="FunFam" id="3.40.50.150:FF:000009">
    <property type="entry name" value="23S rRNA (Uracil(1939)-C(5))-methyltransferase RlmD"/>
    <property type="match status" value="1"/>
</dbReference>
<dbReference type="AlphaFoldDB" id="A0A4R1R5D7"/>
<gene>
    <name evidence="7" type="ORF">EDD76_102378</name>
</gene>
<dbReference type="GO" id="GO:0070041">
    <property type="term" value="F:rRNA (uridine-C5-)-methyltransferase activity"/>
    <property type="evidence" value="ECO:0007669"/>
    <property type="project" value="TreeGrafter"/>
</dbReference>
<dbReference type="STRING" id="1469948.GCA_000732725_00414"/>
<feature type="active site" description="Nucleophile" evidence="4">
    <location>
        <position position="570"/>
    </location>
</feature>
<feature type="compositionally biased region" description="Basic and acidic residues" evidence="6">
    <location>
        <begin position="204"/>
        <end position="235"/>
    </location>
</feature>
<feature type="compositionally biased region" description="Basic and acidic residues" evidence="6">
    <location>
        <begin position="1"/>
        <end position="19"/>
    </location>
</feature>
<feature type="compositionally biased region" description="Polar residues" evidence="6">
    <location>
        <begin position="20"/>
        <end position="41"/>
    </location>
</feature>
<feature type="binding site" evidence="4">
    <location>
        <position position="495"/>
    </location>
    <ligand>
        <name>S-adenosyl-L-methionine</name>
        <dbReference type="ChEBI" id="CHEBI:59789"/>
    </ligand>
</feature>
<keyword evidence="2 4" id="KW-0808">Transferase</keyword>
<dbReference type="CDD" id="cd02440">
    <property type="entry name" value="AdoMet_MTases"/>
    <property type="match status" value="1"/>
</dbReference>
<dbReference type="PANTHER" id="PTHR11061">
    <property type="entry name" value="RNA M5U METHYLTRANSFERASE"/>
    <property type="match status" value="1"/>
</dbReference>
<feature type="binding site" evidence="4">
    <location>
        <position position="445"/>
    </location>
    <ligand>
        <name>S-adenosyl-L-methionine</name>
        <dbReference type="ChEBI" id="CHEBI:59789"/>
    </ligand>
</feature>
<evidence type="ECO:0000313" key="7">
    <source>
        <dbReference type="EMBL" id="TCL60678.1"/>
    </source>
</evidence>
<dbReference type="OrthoDB" id="9804590at2"/>
<feature type="compositionally biased region" description="Basic and acidic residues" evidence="6">
    <location>
        <begin position="141"/>
        <end position="161"/>
    </location>
</feature>
<reference evidence="7 8" key="1">
    <citation type="submission" date="2019-03" db="EMBL/GenBank/DDBJ databases">
        <title>Genomic Encyclopedia of Type Strains, Phase IV (KMG-IV): sequencing the most valuable type-strain genomes for metagenomic binning, comparative biology and taxonomic classification.</title>
        <authorList>
            <person name="Goeker M."/>
        </authorList>
    </citation>
    <scope>NUCLEOTIDE SEQUENCE [LARGE SCALE GENOMIC DNA]</scope>
    <source>
        <strain evidence="7 8">DSM 100556</strain>
    </source>
</reference>
<sequence length="619" mass="68856">MDIGSKRNEVRGSGKRNEGRSSNGAKGKSVQTKSGNRSANVSGKGDKSKYKEKGKLGDENRNWEKRGRDNGEGSRGNEGKEGRAVNRKANEKVNRNVDGERDRRRNESVNREWEKRSRGNGEGLQTSEGKAGRKGNGSTDRAWEKRGRGNGESLRTGEGKVSRKGNANADRERNGRRTESVNGEWKAQKRGTSDSSQINGVKGNGREDRSKDNWRKEGTKGASEKGGKFKMKNKDSRCKVSEECGGCKMINVPYSEQLLWKQRETEKLLKPFVKLESIIGMEEPEHYRNKVNAAFTHDRKGKPLSGVYKEGTHYIIPVEECLLENKKADEIIASIRELLPSFKIKTYDEDTGYGLLRHVMVRVGYTSGQIMVVLVLASPILPSKNNFVKALLNLQPDITTIVINVNDRKTSMVLGDKEQVIYGKGYIEDSLNGRSFKISPKSFYQVNSVQTQKLYGKAIEYAGLIGKETILDAYCGIGTIGIMAADKAKQVIGVELNKDAVKDAIINAKQNKISNIQFYQKDAGEFMVQLAEQGTQIDTVFMDPPRAGSDEVFLNSLAALKPKKVVYISCNPETLARDLEYLVKKGYRGVTGVVVDMFPFTNHVETTVLLQRRDAAPAH</sequence>
<dbReference type="PROSITE" id="PS51687">
    <property type="entry name" value="SAM_MT_RNA_M5U"/>
    <property type="match status" value="1"/>
</dbReference>
<proteinExistence type="inferred from homology"/>
<name>A0A4R1R5D7_9FIRM</name>
<dbReference type="RefSeq" id="WP_081905839.1">
    <property type="nucleotide sequence ID" value="NZ_JPNB01000001.1"/>
</dbReference>
<dbReference type="PANTHER" id="PTHR11061:SF30">
    <property type="entry name" value="TRNA (URACIL(54)-C(5))-METHYLTRANSFERASE"/>
    <property type="match status" value="1"/>
</dbReference>
<dbReference type="InterPro" id="IPR029063">
    <property type="entry name" value="SAM-dependent_MTases_sf"/>
</dbReference>
<feature type="region of interest" description="Disordered" evidence="6">
    <location>
        <begin position="1"/>
        <end position="235"/>
    </location>
</feature>
<keyword evidence="1 4" id="KW-0489">Methyltransferase</keyword>
<evidence type="ECO:0000256" key="6">
    <source>
        <dbReference type="SAM" id="MobiDB-lite"/>
    </source>
</evidence>
<feature type="active site" evidence="5">
    <location>
        <position position="570"/>
    </location>
</feature>
<dbReference type="Gene3D" id="2.40.50.1070">
    <property type="match status" value="1"/>
</dbReference>
<evidence type="ECO:0000256" key="5">
    <source>
        <dbReference type="PROSITE-ProRule" id="PRU10015"/>
    </source>
</evidence>
<evidence type="ECO:0000256" key="3">
    <source>
        <dbReference type="ARBA" id="ARBA00022691"/>
    </source>
</evidence>
<feature type="compositionally biased region" description="Basic and acidic residues" evidence="6">
    <location>
        <begin position="44"/>
        <end position="119"/>
    </location>
</feature>
<dbReference type="FunFam" id="2.40.50.1070:FF:000003">
    <property type="entry name" value="23S rRNA (Uracil-5-)-methyltransferase RumA"/>
    <property type="match status" value="1"/>
</dbReference>
<dbReference type="GO" id="GO:0070475">
    <property type="term" value="P:rRNA base methylation"/>
    <property type="evidence" value="ECO:0007669"/>
    <property type="project" value="TreeGrafter"/>
</dbReference>
<evidence type="ECO:0000256" key="4">
    <source>
        <dbReference type="PROSITE-ProRule" id="PRU01024"/>
    </source>
</evidence>
<evidence type="ECO:0000256" key="2">
    <source>
        <dbReference type="ARBA" id="ARBA00022679"/>
    </source>
</evidence>
<dbReference type="EMBL" id="SLUO01000002">
    <property type="protein sequence ID" value="TCL60678.1"/>
    <property type="molecule type" value="Genomic_DNA"/>
</dbReference>
<feature type="binding site" evidence="4">
    <location>
        <position position="474"/>
    </location>
    <ligand>
        <name>S-adenosyl-L-methionine</name>
        <dbReference type="ChEBI" id="CHEBI:59789"/>
    </ligand>
</feature>
<dbReference type="InterPro" id="IPR010280">
    <property type="entry name" value="U5_MeTrfase_fam"/>
</dbReference>
<protein>
    <submittedName>
        <fullName evidence="7">23S rRNA (Uracil1939-C5)-methyltransferase</fullName>
    </submittedName>
</protein>
<dbReference type="Gene3D" id="3.40.50.150">
    <property type="entry name" value="Vaccinia Virus protein VP39"/>
    <property type="match status" value="1"/>
</dbReference>
<keyword evidence="3 4" id="KW-0949">S-adenosyl-L-methionine</keyword>
<organism evidence="7 8">
    <name type="scientific">Kineothrix alysoides</name>
    <dbReference type="NCBI Taxonomy" id="1469948"/>
    <lineage>
        <taxon>Bacteria</taxon>
        <taxon>Bacillati</taxon>
        <taxon>Bacillota</taxon>
        <taxon>Clostridia</taxon>
        <taxon>Lachnospirales</taxon>
        <taxon>Lachnospiraceae</taxon>
        <taxon>Kineothrix</taxon>
    </lineage>
</organism>
<comment type="caution">
    <text evidence="7">The sequence shown here is derived from an EMBL/GenBank/DDBJ whole genome shotgun (WGS) entry which is preliminary data.</text>
</comment>
<keyword evidence="8" id="KW-1185">Reference proteome</keyword>
<feature type="binding site" evidence="4">
    <location>
        <position position="543"/>
    </location>
    <ligand>
        <name>S-adenosyl-L-methionine</name>
        <dbReference type="ChEBI" id="CHEBI:59789"/>
    </ligand>
</feature>
<evidence type="ECO:0000256" key="1">
    <source>
        <dbReference type="ARBA" id="ARBA00022603"/>
    </source>
</evidence>
<dbReference type="Proteomes" id="UP000295718">
    <property type="component" value="Unassembled WGS sequence"/>
</dbReference>
<evidence type="ECO:0000313" key="8">
    <source>
        <dbReference type="Proteomes" id="UP000295718"/>
    </source>
</evidence>
<feature type="compositionally biased region" description="Basic and acidic residues" evidence="6">
    <location>
        <begin position="169"/>
        <end position="179"/>
    </location>
</feature>